<gene>
    <name evidence="4" type="ORF">OD750_026285</name>
</gene>
<reference evidence="4" key="1">
    <citation type="submission" date="2023-02" db="EMBL/GenBank/DDBJ databases">
        <title>Tahibacter soli sp. nov. isolated from soil.</title>
        <authorList>
            <person name="Baek J.H."/>
            <person name="Lee J.K."/>
            <person name="Choi D.G."/>
            <person name="Jeon C.O."/>
        </authorList>
    </citation>
    <scope>NUCLEOTIDE SEQUENCE</scope>
    <source>
        <strain evidence="4">BL</strain>
    </source>
</reference>
<dbReference type="InterPro" id="IPR006860">
    <property type="entry name" value="FecR"/>
</dbReference>
<organism evidence="4 5">
    <name type="scientific">Tahibacter soli</name>
    <dbReference type="NCBI Taxonomy" id="2983605"/>
    <lineage>
        <taxon>Bacteria</taxon>
        <taxon>Pseudomonadati</taxon>
        <taxon>Pseudomonadota</taxon>
        <taxon>Gammaproteobacteria</taxon>
        <taxon>Lysobacterales</taxon>
        <taxon>Rhodanobacteraceae</taxon>
        <taxon>Tahibacter</taxon>
    </lineage>
</organism>
<dbReference type="Proteomes" id="UP001139971">
    <property type="component" value="Unassembled WGS sequence"/>
</dbReference>
<dbReference type="RefSeq" id="WP_263542661.1">
    <property type="nucleotide sequence ID" value="NZ_JAOVZO020000023.1"/>
</dbReference>
<protein>
    <submittedName>
        <fullName evidence="4">FecR domain-containing protein</fullName>
    </submittedName>
</protein>
<sequence length="352" mass="38157">MDGTTRIEHDAAAWLARRDAGGLSTADEAAFAAWLDVDTAHRVAYLRLASAWAQADRLKVLAAGLAPGTLPERGRWSRGPFERPVDAQSLAAPGRAERRAGEYRARQRRARAFGAFAAAAVLALAGVVGWQRYDAVKPESYRTTVGTLKTLELADGSDATLSSDTAIDVALSRRERHIALRRGEAYFDVAKDASRPFAVEAGRQRIVAVGTRFSVRRDGDEVRVVVTEGTVRLESQPVDGNSQPVTLLPAGSVATANRNGVMVRAGSIEDAEQFVDWRRGYLVFRDTPLALAAAEFNRYNVKPIVIADSAAGTQRVGGSFRWSNADVFVNLVEQALPVKATREAERIVVTSR</sequence>
<feature type="transmembrane region" description="Helical" evidence="1">
    <location>
        <begin position="112"/>
        <end position="130"/>
    </location>
</feature>
<keyword evidence="1" id="KW-1133">Transmembrane helix</keyword>
<evidence type="ECO:0000313" key="5">
    <source>
        <dbReference type="Proteomes" id="UP001139971"/>
    </source>
</evidence>
<feature type="domain" description="FecR protein" evidence="2">
    <location>
        <begin position="140"/>
        <end position="232"/>
    </location>
</feature>
<dbReference type="EMBL" id="JAOVZO020000023">
    <property type="protein sequence ID" value="MDC8016050.1"/>
    <property type="molecule type" value="Genomic_DNA"/>
</dbReference>
<dbReference type="Gene3D" id="2.60.120.1440">
    <property type="match status" value="1"/>
</dbReference>
<dbReference type="InterPro" id="IPR012373">
    <property type="entry name" value="Ferrdict_sens_TM"/>
</dbReference>
<keyword evidence="1" id="KW-0472">Membrane</keyword>
<evidence type="ECO:0000259" key="2">
    <source>
        <dbReference type="Pfam" id="PF04773"/>
    </source>
</evidence>
<keyword evidence="5" id="KW-1185">Reference proteome</keyword>
<evidence type="ECO:0000259" key="3">
    <source>
        <dbReference type="Pfam" id="PF16220"/>
    </source>
</evidence>
<dbReference type="PIRSF" id="PIRSF018266">
    <property type="entry name" value="FecR"/>
    <property type="match status" value="1"/>
</dbReference>
<dbReference type="PANTHER" id="PTHR30273">
    <property type="entry name" value="PERIPLASMIC SIGNAL SENSOR AND SIGMA FACTOR ACTIVATOR FECR-RELATED"/>
    <property type="match status" value="1"/>
</dbReference>
<evidence type="ECO:0000256" key="1">
    <source>
        <dbReference type="SAM" id="Phobius"/>
    </source>
</evidence>
<dbReference type="Pfam" id="PF16220">
    <property type="entry name" value="DUF4880"/>
    <property type="match status" value="1"/>
</dbReference>
<dbReference type="PANTHER" id="PTHR30273:SF2">
    <property type="entry name" value="PROTEIN FECR"/>
    <property type="match status" value="1"/>
</dbReference>
<evidence type="ECO:0000313" key="4">
    <source>
        <dbReference type="EMBL" id="MDC8016050.1"/>
    </source>
</evidence>
<accession>A0A9X4BJ75</accession>
<dbReference type="Gene3D" id="3.55.50.30">
    <property type="match status" value="1"/>
</dbReference>
<name>A0A9X4BJ75_9GAMM</name>
<feature type="domain" description="FecR N-terminal" evidence="3">
    <location>
        <begin position="10"/>
        <end position="49"/>
    </location>
</feature>
<proteinExistence type="predicted"/>
<keyword evidence="1" id="KW-0812">Transmembrane</keyword>
<comment type="caution">
    <text evidence="4">The sequence shown here is derived from an EMBL/GenBank/DDBJ whole genome shotgun (WGS) entry which is preliminary data.</text>
</comment>
<dbReference type="InterPro" id="IPR032623">
    <property type="entry name" value="FecR_N"/>
</dbReference>
<dbReference type="AlphaFoldDB" id="A0A9X4BJ75"/>
<dbReference type="Pfam" id="PF04773">
    <property type="entry name" value="FecR"/>
    <property type="match status" value="1"/>
</dbReference>
<dbReference type="GO" id="GO:0016989">
    <property type="term" value="F:sigma factor antagonist activity"/>
    <property type="evidence" value="ECO:0007669"/>
    <property type="project" value="TreeGrafter"/>
</dbReference>